<dbReference type="InterPro" id="IPR003594">
    <property type="entry name" value="HATPase_dom"/>
</dbReference>
<organism evidence="8 9">
    <name type="scientific">Niabella yanshanensis</name>
    <dbReference type="NCBI Taxonomy" id="577386"/>
    <lineage>
        <taxon>Bacteria</taxon>
        <taxon>Pseudomonadati</taxon>
        <taxon>Bacteroidota</taxon>
        <taxon>Chitinophagia</taxon>
        <taxon>Chitinophagales</taxon>
        <taxon>Chitinophagaceae</taxon>
        <taxon>Niabella</taxon>
    </lineage>
</organism>
<evidence type="ECO:0000256" key="2">
    <source>
        <dbReference type="ARBA" id="ARBA00012438"/>
    </source>
</evidence>
<evidence type="ECO:0000313" key="9">
    <source>
        <dbReference type="Proteomes" id="UP001325680"/>
    </source>
</evidence>
<proteinExistence type="predicted"/>
<protein>
    <recommendedName>
        <fullName evidence="2">histidine kinase</fullName>
        <ecNumber evidence="2">2.7.13.3</ecNumber>
    </recommendedName>
</protein>
<evidence type="ECO:0000256" key="4">
    <source>
        <dbReference type="ARBA" id="ARBA00022679"/>
    </source>
</evidence>
<evidence type="ECO:0000256" key="1">
    <source>
        <dbReference type="ARBA" id="ARBA00000085"/>
    </source>
</evidence>
<evidence type="ECO:0000256" key="3">
    <source>
        <dbReference type="ARBA" id="ARBA00022553"/>
    </source>
</evidence>
<dbReference type="InterPro" id="IPR036890">
    <property type="entry name" value="HATPase_C_sf"/>
</dbReference>
<dbReference type="InterPro" id="IPR036097">
    <property type="entry name" value="HisK_dim/P_sf"/>
</dbReference>
<evidence type="ECO:0000259" key="7">
    <source>
        <dbReference type="PROSITE" id="PS50109"/>
    </source>
</evidence>
<evidence type="ECO:0000256" key="5">
    <source>
        <dbReference type="ARBA" id="ARBA00022777"/>
    </source>
</evidence>
<dbReference type="Gene3D" id="3.30.565.10">
    <property type="entry name" value="Histidine kinase-like ATPase, C-terminal domain"/>
    <property type="match status" value="1"/>
</dbReference>
<dbReference type="SMART" id="SM00388">
    <property type="entry name" value="HisKA"/>
    <property type="match status" value="1"/>
</dbReference>
<reference evidence="8 9" key="1">
    <citation type="submission" date="2023-12" db="EMBL/GenBank/DDBJ databases">
        <title>Genome sequencing and assembly of bacterial species from a model synthetic community.</title>
        <authorList>
            <person name="Hogle S.L."/>
        </authorList>
    </citation>
    <scope>NUCLEOTIDE SEQUENCE [LARGE SCALE GENOMIC DNA]</scope>
    <source>
        <strain evidence="8 9">HAMBI_3031</strain>
    </source>
</reference>
<dbReference type="SMART" id="SM00387">
    <property type="entry name" value="HATPase_c"/>
    <property type="match status" value="1"/>
</dbReference>
<dbReference type="Pfam" id="PF02518">
    <property type="entry name" value="HATPase_c"/>
    <property type="match status" value="1"/>
</dbReference>
<dbReference type="InterPro" id="IPR005467">
    <property type="entry name" value="His_kinase_dom"/>
</dbReference>
<keyword evidence="9" id="KW-1185">Reference proteome</keyword>
<dbReference type="PANTHER" id="PTHR43711:SF1">
    <property type="entry name" value="HISTIDINE KINASE 1"/>
    <property type="match status" value="1"/>
</dbReference>
<dbReference type="PANTHER" id="PTHR43711">
    <property type="entry name" value="TWO-COMPONENT HISTIDINE KINASE"/>
    <property type="match status" value="1"/>
</dbReference>
<dbReference type="PROSITE" id="PS50109">
    <property type="entry name" value="HIS_KIN"/>
    <property type="match status" value="1"/>
</dbReference>
<sequence length="398" mass="44023">MTTLGSTTLENEMDLTLAYKKSILVADKLGLTAATQTAFATAVSEVCRDVIDKATDGLLIIGTAPEEGRFALEAIITYNPTDKIPHPNPGYEYAKKLVPVFNKGFEDGKERVTLSLTMPRSLNLSDKKIQQLQTDLLGASPINSYEEVKLRNSELQQANLQHELELVSIKYLNEQKKEFLSIASHEINGPLTVAHSMAQIALKLDPKTNPALTGYLQRLHLHTTKLVRLTRQLLDISRMETGNFNYEREVITAPLFFDEVIENLKLLCPDHHIAPSLSLDLALLNIDKIKIEQVFNNVVGNAAKYSDPGTTITIHANCTAEQLVVTVRDQGIGMSEDTLSRVFSKFYRGKNERSKFSGLGMGLYVTARIIEDHNGSLTASSVPGEGSAFTFRLPLHQA</sequence>
<dbReference type="CDD" id="cd00082">
    <property type="entry name" value="HisKA"/>
    <property type="match status" value="1"/>
</dbReference>
<dbReference type="InterPro" id="IPR003661">
    <property type="entry name" value="HisK_dim/P_dom"/>
</dbReference>
<dbReference type="EMBL" id="CP139960">
    <property type="protein sequence ID" value="WQD39600.1"/>
    <property type="molecule type" value="Genomic_DNA"/>
</dbReference>
<gene>
    <name evidence="8" type="ORF">U0035_05495</name>
</gene>
<keyword evidence="5 8" id="KW-0418">Kinase</keyword>
<keyword evidence="3" id="KW-0597">Phosphoprotein</keyword>
<accession>A0ABZ0WBQ3</accession>
<keyword evidence="4" id="KW-0808">Transferase</keyword>
<dbReference type="InterPro" id="IPR050736">
    <property type="entry name" value="Sensor_HK_Regulatory"/>
</dbReference>
<dbReference type="SUPFAM" id="SSF47384">
    <property type="entry name" value="Homodimeric domain of signal transducing histidine kinase"/>
    <property type="match status" value="1"/>
</dbReference>
<dbReference type="Pfam" id="PF00512">
    <property type="entry name" value="HisKA"/>
    <property type="match status" value="1"/>
</dbReference>
<evidence type="ECO:0000256" key="6">
    <source>
        <dbReference type="ARBA" id="ARBA00023012"/>
    </source>
</evidence>
<dbReference type="Proteomes" id="UP001325680">
    <property type="component" value="Chromosome"/>
</dbReference>
<dbReference type="RefSeq" id="WP_114789031.1">
    <property type="nucleotide sequence ID" value="NZ_CP139960.1"/>
</dbReference>
<dbReference type="PRINTS" id="PR00344">
    <property type="entry name" value="BCTRLSENSOR"/>
</dbReference>
<dbReference type="SUPFAM" id="SSF55874">
    <property type="entry name" value="ATPase domain of HSP90 chaperone/DNA topoisomerase II/histidine kinase"/>
    <property type="match status" value="1"/>
</dbReference>
<dbReference type="EC" id="2.7.13.3" evidence="2"/>
<name>A0ABZ0WBQ3_9BACT</name>
<keyword evidence="6" id="KW-0902">Two-component regulatory system</keyword>
<dbReference type="Gene3D" id="1.10.287.130">
    <property type="match status" value="1"/>
</dbReference>
<dbReference type="GO" id="GO:0016301">
    <property type="term" value="F:kinase activity"/>
    <property type="evidence" value="ECO:0007669"/>
    <property type="project" value="UniProtKB-KW"/>
</dbReference>
<feature type="domain" description="Histidine kinase" evidence="7">
    <location>
        <begin position="182"/>
        <end position="397"/>
    </location>
</feature>
<dbReference type="InterPro" id="IPR004358">
    <property type="entry name" value="Sig_transdc_His_kin-like_C"/>
</dbReference>
<evidence type="ECO:0000313" key="8">
    <source>
        <dbReference type="EMBL" id="WQD39600.1"/>
    </source>
</evidence>
<comment type="catalytic activity">
    <reaction evidence="1">
        <text>ATP + protein L-histidine = ADP + protein N-phospho-L-histidine.</text>
        <dbReference type="EC" id="2.7.13.3"/>
    </reaction>
</comment>